<evidence type="ECO:0000313" key="3">
    <source>
        <dbReference type="Proteomes" id="UP001059607"/>
    </source>
</evidence>
<evidence type="ECO:0000313" key="2">
    <source>
        <dbReference type="EMBL" id="UTO16984.1"/>
    </source>
</evidence>
<feature type="chain" id="PRO_5046997619" description="Bulb-type lectin domain-containing protein" evidence="1">
    <location>
        <begin position="28"/>
        <end position="412"/>
    </location>
</feature>
<sequence>MNINVTKPSLYLVSAASLAGFCHFANAAAFIDLGNNAGSQCETAGVNDNGLVVGNCSEPNFVPNNEPWVANVTTAGPQQPLASMVTDQPCWVMGAANSGTLAGACEDNNSDFFAVVWTATAPGTVPLKLNPLPGGLLPPLIGPYPDQSTSLRAFSQQGDILGESMNAKNIATVVLYGAGSATPIQVSNRGDNCVGVDMINRGASIVMNCPRSPDVPTGTFAQVSGSSYSITTLPIPSGATNCTVSAINNQQQIVGNCMYPNSTTNVRKAAYWATPTSAPQLLTLSSGSKSRARSINNNGLVLVVSQDTNGKPQYQIWQPSSSSTTIIPPPATNAWITGAMLADSNTVVLNSLNANQHLQAYTWSSINGTQLVPPLNGGMINSFTSISQNGAFAGGDNIDGTQDVSAVATTLP</sequence>
<feature type="signal peptide" evidence="1">
    <location>
        <begin position="1"/>
        <end position="27"/>
    </location>
</feature>
<dbReference type="EMBL" id="CP101125">
    <property type="protein sequence ID" value="UTO16984.1"/>
    <property type="molecule type" value="Genomic_DNA"/>
</dbReference>
<evidence type="ECO:0008006" key="4">
    <source>
        <dbReference type="Google" id="ProtNLM"/>
    </source>
</evidence>
<name>A0ABY5EMP8_9PSED</name>
<organism evidence="2 3">
    <name type="scientific">Pseudomonas nunensis</name>
    <dbReference type="NCBI Taxonomy" id="2961896"/>
    <lineage>
        <taxon>Bacteria</taxon>
        <taxon>Pseudomonadati</taxon>
        <taxon>Pseudomonadota</taxon>
        <taxon>Gammaproteobacteria</taxon>
        <taxon>Pseudomonadales</taxon>
        <taxon>Pseudomonadaceae</taxon>
        <taxon>Pseudomonas</taxon>
    </lineage>
</organism>
<proteinExistence type="predicted"/>
<protein>
    <recommendedName>
        <fullName evidence="4">Bulb-type lectin domain-containing protein</fullName>
    </recommendedName>
</protein>
<keyword evidence="1" id="KW-0732">Signal</keyword>
<dbReference type="RefSeq" id="WP_054614825.1">
    <property type="nucleotide sequence ID" value="NZ_CP101125.1"/>
</dbReference>
<keyword evidence="3" id="KW-1185">Reference proteome</keyword>
<evidence type="ECO:0000256" key="1">
    <source>
        <dbReference type="SAM" id="SignalP"/>
    </source>
</evidence>
<gene>
    <name evidence="2" type="ORF">NK667_11745</name>
</gene>
<accession>A0ABY5EMP8</accession>
<reference evidence="2" key="1">
    <citation type="submission" date="2022-07" db="EMBL/GenBank/DDBJ databases">
        <title>Pseudomonas nunamit sp. nov. an antifungal species isolated from Greenland.</title>
        <authorList>
            <person name="Ntana F."/>
            <person name="Hennessy R.C."/>
            <person name="Zervas A."/>
            <person name="Stougaard P."/>
        </authorList>
    </citation>
    <scope>NUCLEOTIDE SEQUENCE</scope>
    <source>
        <strain evidence="2">In5</strain>
    </source>
</reference>
<dbReference type="Proteomes" id="UP001059607">
    <property type="component" value="Chromosome"/>
</dbReference>